<dbReference type="Proteomes" id="UP000198510">
    <property type="component" value="Unassembled WGS sequence"/>
</dbReference>
<keyword evidence="3" id="KW-0808">Transferase</keyword>
<dbReference type="EMBL" id="FNFO01000003">
    <property type="protein sequence ID" value="SDK77874.1"/>
    <property type="molecule type" value="Genomic_DNA"/>
</dbReference>
<feature type="domain" description="Methyltransferase" evidence="2">
    <location>
        <begin position="56"/>
        <end position="150"/>
    </location>
</feature>
<evidence type="ECO:0000259" key="2">
    <source>
        <dbReference type="Pfam" id="PF13649"/>
    </source>
</evidence>
<evidence type="ECO:0000313" key="4">
    <source>
        <dbReference type="Proteomes" id="UP000198510"/>
    </source>
</evidence>
<keyword evidence="1" id="KW-0472">Membrane</keyword>
<dbReference type="Gene3D" id="3.40.50.150">
    <property type="entry name" value="Vaccinia Virus protein VP39"/>
    <property type="match status" value="1"/>
</dbReference>
<keyword evidence="3" id="KW-0489">Methyltransferase</keyword>
<dbReference type="SUPFAM" id="SSF53335">
    <property type="entry name" value="S-adenosyl-L-methionine-dependent methyltransferases"/>
    <property type="match status" value="1"/>
</dbReference>
<keyword evidence="1" id="KW-1133">Transmembrane helix</keyword>
<dbReference type="AlphaFoldDB" id="A0A1G9EP42"/>
<feature type="transmembrane region" description="Helical" evidence="1">
    <location>
        <begin position="229"/>
        <end position="251"/>
    </location>
</feature>
<dbReference type="GO" id="GO:0008168">
    <property type="term" value="F:methyltransferase activity"/>
    <property type="evidence" value="ECO:0007669"/>
    <property type="project" value="UniProtKB-KW"/>
</dbReference>
<keyword evidence="4" id="KW-1185">Reference proteome</keyword>
<dbReference type="InterPro" id="IPR041698">
    <property type="entry name" value="Methyltransf_25"/>
</dbReference>
<protein>
    <submittedName>
        <fullName evidence="3">SAM-dependent methyltransferase</fullName>
    </submittedName>
</protein>
<reference evidence="3 4" key="1">
    <citation type="submission" date="2016-10" db="EMBL/GenBank/DDBJ databases">
        <authorList>
            <person name="de Groot N.N."/>
        </authorList>
    </citation>
    <scope>NUCLEOTIDE SEQUENCE [LARGE SCALE GENOMIC DNA]</scope>
    <source>
        <strain evidence="3 4">DSM 25186</strain>
    </source>
</reference>
<name>A0A1G9EP42_9BACT</name>
<evidence type="ECO:0000313" key="3">
    <source>
        <dbReference type="EMBL" id="SDK77874.1"/>
    </source>
</evidence>
<organism evidence="3 4">
    <name type="scientific">Catalinimonas alkaloidigena</name>
    <dbReference type="NCBI Taxonomy" id="1075417"/>
    <lineage>
        <taxon>Bacteria</taxon>
        <taxon>Pseudomonadati</taxon>
        <taxon>Bacteroidota</taxon>
        <taxon>Cytophagia</taxon>
        <taxon>Cytophagales</taxon>
        <taxon>Catalimonadaceae</taxon>
        <taxon>Catalinimonas</taxon>
    </lineage>
</organism>
<dbReference type="STRING" id="1075417.SAMN05421823_103539"/>
<dbReference type="GO" id="GO:0032259">
    <property type="term" value="P:methylation"/>
    <property type="evidence" value="ECO:0007669"/>
    <property type="project" value="UniProtKB-KW"/>
</dbReference>
<dbReference type="InterPro" id="IPR029063">
    <property type="entry name" value="SAM-dependent_MTases_sf"/>
</dbReference>
<dbReference type="Pfam" id="PF13649">
    <property type="entry name" value="Methyltransf_25"/>
    <property type="match status" value="1"/>
</dbReference>
<proteinExistence type="predicted"/>
<keyword evidence="1" id="KW-0812">Transmembrane</keyword>
<dbReference type="RefSeq" id="WP_176955970.1">
    <property type="nucleotide sequence ID" value="NZ_FNFO01000003.1"/>
</dbReference>
<dbReference type="CDD" id="cd02440">
    <property type="entry name" value="AdoMet_MTases"/>
    <property type="match status" value="1"/>
</dbReference>
<accession>A0A1G9EP42</accession>
<evidence type="ECO:0000256" key="1">
    <source>
        <dbReference type="SAM" id="Phobius"/>
    </source>
</evidence>
<sequence length="269" mass="31225">MQYESLKTNLNDLFGTTGFYRKILYFLLDLLLLRSWHIHKEIKLWGRKLRKQSIHILDAGTGFGQNAWYLSRVSDKWSVLAVDVKEDQVCSCNSFFHQSGVDNVFCKTQDLNDLDRPDSFDLELSVDVLTYIQDDVQVLTNMYRALKPGGMLLICSPSRQAGTSTLDGADAMQLDSRIRPGYDKQELREKLCAAGFRKIAMRYIYGRAGRLSWLLSMKYPATLLQRSSAFLWLLIPYYMVVYPFCFVLNWLDMRWNHRSGMGLLVKAWK</sequence>
<gene>
    <name evidence="3" type="ORF">SAMN05421823_103539</name>
</gene>